<dbReference type="Gene3D" id="1.10.287.470">
    <property type="entry name" value="Helix hairpin bin"/>
    <property type="match status" value="2"/>
</dbReference>
<dbReference type="NCBIfam" id="TIGR01730">
    <property type="entry name" value="RND_mfp"/>
    <property type="match status" value="1"/>
</dbReference>
<dbReference type="Pfam" id="PF25944">
    <property type="entry name" value="Beta-barrel_RND"/>
    <property type="match status" value="1"/>
</dbReference>
<dbReference type="InterPro" id="IPR006143">
    <property type="entry name" value="RND_pump_MFP"/>
</dbReference>
<keyword evidence="3" id="KW-0175">Coiled coil</keyword>
<evidence type="ECO:0000256" key="5">
    <source>
        <dbReference type="SAM" id="Phobius"/>
    </source>
</evidence>
<dbReference type="Gene3D" id="2.40.30.170">
    <property type="match status" value="1"/>
</dbReference>
<keyword evidence="5" id="KW-1133">Transmembrane helix</keyword>
<feature type="domain" description="YknX-like C-terminal permuted SH3-like" evidence="8">
    <location>
        <begin position="502"/>
        <end position="572"/>
    </location>
</feature>
<dbReference type="PANTHER" id="PTHR30469">
    <property type="entry name" value="MULTIDRUG RESISTANCE PROTEIN MDTA"/>
    <property type="match status" value="1"/>
</dbReference>
<dbReference type="PANTHER" id="PTHR30469:SF39">
    <property type="entry name" value="SLL0180 PROTEIN"/>
    <property type="match status" value="1"/>
</dbReference>
<keyword evidence="5" id="KW-0812">Transmembrane</keyword>
<sequence length="583" mass="63355">MHHQKTSQPTNGKYASTSILQEEVPSELNSEQIVEQNTTESTQPQPPATKNWSVIYNILAAIVLLGAVGVGWRWWQTQQPASPPTPTAAARPMGVPVKLAPVETATLQETSDFVGTLESQRSVEVRSETEGQVMQIYVKPGNLVRQGEIIARLKSDRVQATLNQAKAGLEQAQARLRELKVGSRPEEIAQAQARVSQAQARLAEAQSGSRPEEIAQGRARLAQAEARLALARAGTRPEEIAQAKAQVDAARASAQLTAERANRYSQLRQQGAISQDRADQALAEDRSAQANLREAERRLLQLQNGTRSEEIAQAEATVQEARQALAQLQKGPRSEEIDRLKAALEQERQALQLLQNGRRPEEIAQAEAQVAQAQAQVRSAEVQLDDTRVTAPFAGVVGDIPVKVGDYLSKADILTTITQNQSLELNLAIPIERQPQLRLGLPVELQGVEGSSRGRISFISPKVNTESQSLLAKATFDNSRGQLRDGQFVRAKIIWNTRPNTVVVPTTAIIFQGQERSIYIAGQGQQGSQIAKLQPIKLGLVQGDKAEVVEGLQPGTQIIVSGNQKLADGAPIMPLPPEEQGSK</sequence>
<evidence type="ECO:0000256" key="1">
    <source>
        <dbReference type="ARBA" id="ARBA00004236"/>
    </source>
</evidence>
<feature type="coiled-coil region" evidence="3">
    <location>
        <begin position="155"/>
        <end position="208"/>
    </location>
</feature>
<dbReference type="Pfam" id="PF25989">
    <property type="entry name" value="YknX_C"/>
    <property type="match status" value="1"/>
</dbReference>
<dbReference type="InterPro" id="IPR058626">
    <property type="entry name" value="MdtA-like_b-barrel"/>
</dbReference>
<gene>
    <name evidence="9" type="ORF">H6G03_31350</name>
</gene>
<feature type="compositionally biased region" description="Polar residues" evidence="4">
    <location>
        <begin position="27"/>
        <end position="48"/>
    </location>
</feature>
<evidence type="ECO:0000256" key="4">
    <source>
        <dbReference type="SAM" id="MobiDB-lite"/>
    </source>
</evidence>
<dbReference type="RefSeq" id="WP_190473904.1">
    <property type="nucleotide sequence ID" value="NZ_JACJPW010000126.1"/>
</dbReference>
<feature type="domain" description="Multidrug resistance protein MdtA-like beta-barrel" evidence="7">
    <location>
        <begin position="406"/>
        <end position="493"/>
    </location>
</feature>
<dbReference type="GO" id="GO:0015562">
    <property type="term" value="F:efflux transmembrane transporter activity"/>
    <property type="evidence" value="ECO:0007669"/>
    <property type="project" value="TreeGrafter"/>
</dbReference>
<comment type="subcellular location">
    <subcellularLocation>
        <location evidence="1">Cell membrane</location>
    </subcellularLocation>
</comment>
<evidence type="ECO:0000256" key="2">
    <source>
        <dbReference type="ARBA" id="ARBA00009477"/>
    </source>
</evidence>
<evidence type="ECO:0000313" key="9">
    <source>
        <dbReference type="EMBL" id="MBD2185516.1"/>
    </source>
</evidence>
<dbReference type="GO" id="GO:1990281">
    <property type="term" value="C:efflux pump complex"/>
    <property type="evidence" value="ECO:0007669"/>
    <property type="project" value="TreeGrafter"/>
</dbReference>
<dbReference type="AlphaFoldDB" id="A0A926VKF3"/>
<feature type="domain" description="YbhG-like alpha-helical hairpin" evidence="6">
    <location>
        <begin position="215"/>
        <end position="328"/>
    </location>
</feature>
<reference evidence="9" key="1">
    <citation type="journal article" date="2015" name="ISME J.">
        <title>Draft Genome Sequence of Streptomyces incarnatus NRRL8089, which Produces the Nucleoside Antibiotic Sinefungin.</title>
        <authorList>
            <person name="Oshima K."/>
            <person name="Hattori M."/>
            <person name="Shimizu H."/>
            <person name="Fukuda K."/>
            <person name="Nemoto M."/>
            <person name="Inagaki K."/>
            <person name="Tamura T."/>
        </authorList>
    </citation>
    <scope>NUCLEOTIDE SEQUENCE</scope>
    <source>
        <strain evidence="9">FACHB-1375</strain>
    </source>
</reference>
<feature type="region of interest" description="Disordered" evidence="4">
    <location>
        <begin position="267"/>
        <end position="286"/>
    </location>
</feature>
<feature type="transmembrane region" description="Helical" evidence="5">
    <location>
        <begin position="54"/>
        <end position="75"/>
    </location>
</feature>
<name>A0A926VKF3_9CYAN</name>
<dbReference type="SUPFAM" id="SSF111369">
    <property type="entry name" value="HlyD-like secretion proteins"/>
    <property type="match status" value="2"/>
</dbReference>
<proteinExistence type="inferred from homology"/>
<dbReference type="Gene3D" id="2.40.50.100">
    <property type="match status" value="2"/>
</dbReference>
<organism evidence="9 10">
    <name type="scientific">Aerosakkonema funiforme FACHB-1375</name>
    <dbReference type="NCBI Taxonomy" id="2949571"/>
    <lineage>
        <taxon>Bacteria</taxon>
        <taxon>Bacillati</taxon>
        <taxon>Cyanobacteriota</taxon>
        <taxon>Cyanophyceae</taxon>
        <taxon>Oscillatoriophycideae</taxon>
        <taxon>Aerosakkonematales</taxon>
        <taxon>Aerosakkonemataceae</taxon>
        <taxon>Aerosakkonema</taxon>
    </lineage>
</organism>
<dbReference type="EMBL" id="JACJPW010000126">
    <property type="protein sequence ID" value="MBD2185516.1"/>
    <property type="molecule type" value="Genomic_DNA"/>
</dbReference>
<comment type="caution">
    <text evidence="9">The sequence shown here is derived from an EMBL/GenBank/DDBJ whole genome shotgun (WGS) entry which is preliminary data.</text>
</comment>
<dbReference type="Pfam" id="PF25881">
    <property type="entry name" value="HH_YBHG"/>
    <property type="match status" value="2"/>
</dbReference>
<keyword evidence="10" id="KW-1185">Reference proteome</keyword>
<dbReference type="InterPro" id="IPR058637">
    <property type="entry name" value="YknX-like_C"/>
</dbReference>
<dbReference type="Proteomes" id="UP000641646">
    <property type="component" value="Unassembled WGS sequence"/>
</dbReference>
<feature type="domain" description="YbhG-like alpha-helical hairpin" evidence="6">
    <location>
        <begin position="158"/>
        <end position="205"/>
    </location>
</feature>
<protein>
    <submittedName>
        <fullName evidence="9">Efflux RND transporter periplasmic adaptor subunit</fullName>
    </submittedName>
</protein>
<reference evidence="9" key="2">
    <citation type="submission" date="2020-08" db="EMBL/GenBank/DDBJ databases">
        <authorList>
            <person name="Chen M."/>
            <person name="Teng W."/>
            <person name="Zhao L."/>
            <person name="Hu C."/>
            <person name="Zhou Y."/>
            <person name="Han B."/>
            <person name="Song L."/>
            <person name="Shu W."/>
        </authorList>
    </citation>
    <scope>NUCLEOTIDE SEQUENCE</scope>
    <source>
        <strain evidence="9">FACHB-1375</strain>
    </source>
</reference>
<dbReference type="InterPro" id="IPR059052">
    <property type="entry name" value="HH_YbhG-like"/>
</dbReference>
<evidence type="ECO:0000259" key="8">
    <source>
        <dbReference type="Pfam" id="PF25989"/>
    </source>
</evidence>
<accession>A0A926VKF3</accession>
<comment type="similarity">
    <text evidence="2">Belongs to the membrane fusion protein (MFP) (TC 8.A.1) family.</text>
</comment>
<evidence type="ECO:0000259" key="7">
    <source>
        <dbReference type="Pfam" id="PF25944"/>
    </source>
</evidence>
<evidence type="ECO:0000259" key="6">
    <source>
        <dbReference type="Pfam" id="PF25881"/>
    </source>
</evidence>
<keyword evidence="5" id="KW-0472">Membrane</keyword>
<feature type="compositionally biased region" description="Basic and acidic residues" evidence="4">
    <location>
        <begin position="276"/>
        <end position="286"/>
    </location>
</feature>
<evidence type="ECO:0000256" key="3">
    <source>
        <dbReference type="SAM" id="Coils"/>
    </source>
</evidence>
<dbReference type="Gene3D" id="2.40.420.20">
    <property type="match status" value="1"/>
</dbReference>
<feature type="region of interest" description="Disordered" evidence="4">
    <location>
        <begin position="25"/>
        <end position="48"/>
    </location>
</feature>
<evidence type="ECO:0000313" key="10">
    <source>
        <dbReference type="Proteomes" id="UP000641646"/>
    </source>
</evidence>